<dbReference type="RefSeq" id="WP_141147053.1">
    <property type="nucleotide sequence ID" value="NZ_VHLG01000001.1"/>
</dbReference>
<organism evidence="1 2">
    <name type="scientific">Martelella alba</name>
    <dbReference type="NCBI Taxonomy" id="2590451"/>
    <lineage>
        <taxon>Bacteria</taxon>
        <taxon>Pseudomonadati</taxon>
        <taxon>Pseudomonadota</taxon>
        <taxon>Alphaproteobacteria</taxon>
        <taxon>Hyphomicrobiales</taxon>
        <taxon>Aurantimonadaceae</taxon>
        <taxon>Martelella</taxon>
    </lineage>
</organism>
<proteinExistence type="predicted"/>
<accession>A0A506UIJ2</accession>
<evidence type="ECO:0008006" key="3">
    <source>
        <dbReference type="Google" id="ProtNLM"/>
    </source>
</evidence>
<comment type="caution">
    <text evidence="1">The sequence shown here is derived from an EMBL/GenBank/DDBJ whole genome shotgun (WGS) entry which is preliminary data.</text>
</comment>
<sequence>MKLVSLNGAPFHEGTKAMLQATKAKAVLTVFEGPTVPAIVRANYMIMAEAALARHPALLKRIDPVAVFGKGTIVALATVGDHLELGMYALRGSDDAGSLLFCKGSVSWERVRGVVPALIAAIFMADMARSGAFASGQAIARILPYDGVNIGSSLNFARAGFYPARSYSERIELSQIHRAVKGSAEERPDGLYVRALEMRGKAGDIKRRSRENLAGWQLRFGAVRR</sequence>
<keyword evidence="2" id="KW-1185">Reference proteome</keyword>
<dbReference type="Proteomes" id="UP000318801">
    <property type="component" value="Unassembled WGS sequence"/>
</dbReference>
<reference evidence="1 2" key="1">
    <citation type="submission" date="2019-06" db="EMBL/GenBank/DDBJ databases">
        <authorList>
            <person name="Li M."/>
        </authorList>
    </citation>
    <scope>NUCLEOTIDE SEQUENCE [LARGE SCALE GENOMIC DNA]</scope>
    <source>
        <strain evidence="1 2">BGMRC2036</strain>
    </source>
</reference>
<name>A0A506UIJ2_9HYPH</name>
<protein>
    <recommendedName>
        <fullName evidence="3">GNAT family N-acetyltransferase</fullName>
    </recommendedName>
</protein>
<gene>
    <name evidence="1" type="ORF">FJU08_00685</name>
</gene>
<evidence type="ECO:0000313" key="1">
    <source>
        <dbReference type="EMBL" id="TPW33118.1"/>
    </source>
</evidence>
<dbReference type="EMBL" id="VHLG01000001">
    <property type="protein sequence ID" value="TPW33118.1"/>
    <property type="molecule type" value="Genomic_DNA"/>
</dbReference>
<dbReference type="AlphaFoldDB" id="A0A506UIJ2"/>
<evidence type="ECO:0000313" key="2">
    <source>
        <dbReference type="Proteomes" id="UP000318801"/>
    </source>
</evidence>